<feature type="region of interest" description="Disordered" evidence="1">
    <location>
        <begin position="188"/>
        <end position="237"/>
    </location>
</feature>
<gene>
    <name evidence="2" type="ORF">GALMADRAFT_268947</name>
</gene>
<organism evidence="2 3">
    <name type="scientific">Galerina marginata (strain CBS 339.88)</name>
    <dbReference type="NCBI Taxonomy" id="685588"/>
    <lineage>
        <taxon>Eukaryota</taxon>
        <taxon>Fungi</taxon>
        <taxon>Dikarya</taxon>
        <taxon>Basidiomycota</taxon>
        <taxon>Agaricomycotina</taxon>
        <taxon>Agaricomycetes</taxon>
        <taxon>Agaricomycetidae</taxon>
        <taxon>Agaricales</taxon>
        <taxon>Agaricineae</taxon>
        <taxon>Strophariaceae</taxon>
        <taxon>Galerina</taxon>
    </lineage>
</organism>
<dbReference type="Proteomes" id="UP000027222">
    <property type="component" value="Unassembled WGS sequence"/>
</dbReference>
<sequence>MASLSDQIDRLTRITRSIKTTASQVSPPSSQVLFTRAVLSTHLGDLIRDVDPSELGLFRLQNGTSGAYDKDGRPGHEPAIQRTEFTGATPLRRHAARREGKQDTEPEVYANAALKYIDQYEPIRPMPRAYDQIVTVLNRLNEVRANIESLNATLEQASISDKVPQTKVRVEQEEQRIKDLQARVVELSKKKENATKTRKPTANRSKQEQPESRNDTPQVPSSPCSPQEEKFWATPGGPSRVLRFSENLLDEEVNLGDVSTASFGSPSASPSEVRSLKFFGESDMLDEEPTVMQFEPSSENQPQSEEVIAVRDVGTKLNLDIGKPSSPKTPSTPPPITSVSETSDSEKVFNTATETPTATRQRKIKVNIEVERIVSKIWTTVGDIIIPPGRTTTTAPLSVGETLAHLQQLAAQSPQPESPIASTVSSISGEGNSLPTFQQIQIAYLLTTLLSASPHYSMPLNQVKENLALKAKGSGVAAAGQGTTRVLFQCVAKRLVKIDRGGREQIVKFDI</sequence>
<dbReference type="AlphaFoldDB" id="A0A067T8V6"/>
<feature type="region of interest" description="Disordered" evidence="1">
    <location>
        <begin position="319"/>
        <end position="350"/>
    </location>
</feature>
<dbReference type="EMBL" id="KL142381">
    <property type="protein sequence ID" value="KDR75413.1"/>
    <property type="molecule type" value="Genomic_DNA"/>
</dbReference>
<feature type="compositionally biased region" description="Polar residues" evidence="1">
    <location>
        <begin position="215"/>
        <end position="225"/>
    </location>
</feature>
<name>A0A067T8V6_GALM3</name>
<protein>
    <submittedName>
        <fullName evidence="2">Uncharacterized protein</fullName>
    </submittedName>
</protein>
<dbReference type="OrthoDB" id="3262547at2759"/>
<accession>A0A067T8V6</accession>
<dbReference type="STRING" id="685588.A0A067T8V6"/>
<dbReference type="HOGENOM" id="CLU_035832_0_0_1"/>
<reference evidence="3" key="1">
    <citation type="journal article" date="2014" name="Proc. Natl. Acad. Sci. U.S.A.">
        <title>Extensive sampling of basidiomycete genomes demonstrates inadequacy of the white-rot/brown-rot paradigm for wood decay fungi.</title>
        <authorList>
            <person name="Riley R."/>
            <person name="Salamov A.A."/>
            <person name="Brown D.W."/>
            <person name="Nagy L.G."/>
            <person name="Floudas D."/>
            <person name="Held B.W."/>
            <person name="Levasseur A."/>
            <person name="Lombard V."/>
            <person name="Morin E."/>
            <person name="Otillar R."/>
            <person name="Lindquist E.A."/>
            <person name="Sun H."/>
            <person name="LaButti K.M."/>
            <person name="Schmutz J."/>
            <person name="Jabbour D."/>
            <person name="Luo H."/>
            <person name="Baker S.E."/>
            <person name="Pisabarro A.G."/>
            <person name="Walton J.D."/>
            <person name="Blanchette R.A."/>
            <person name="Henrissat B."/>
            <person name="Martin F."/>
            <person name="Cullen D."/>
            <person name="Hibbett D.S."/>
            <person name="Grigoriev I.V."/>
        </authorList>
    </citation>
    <scope>NUCLEOTIDE SEQUENCE [LARGE SCALE GENOMIC DNA]</scope>
    <source>
        <strain evidence="3">CBS 339.88</strain>
    </source>
</reference>
<evidence type="ECO:0000313" key="2">
    <source>
        <dbReference type="EMBL" id="KDR75413.1"/>
    </source>
</evidence>
<evidence type="ECO:0000313" key="3">
    <source>
        <dbReference type="Proteomes" id="UP000027222"/>
    </source>
</evidence>
<keyword evidence="3" id="KW-1185">Reference proteome</keyword>
<evidence type="ECO:0000256" key="1">
    <source>
        <dbReference type="SAM" id="MobiDB-lite"/>
    </source>
</evidence>
<proteinExistence type="predicted"/>
<feature type="compositionally biased region" description="Basic and acidic residues" evidence="1">
    <location>
        <begin position="205"/>
        <end position="214"/>
    </location>
</feature>